<dbReference type="AlphaFoldDB" id="A0A6A7AXV8"/>
<name>A0A6A7AXV8_9PLEO</name>
<dbReference type="GO" id="GO:0051213">
    <property type="term" value="F:dioxygenase activity"/>
    <property type="evidence" value="ECO:0007669"/>
    <property type="project" value="UniProtKB-KW"/>
</dbReference>
<keyword evidence="1" id="KW-0560">Oxidoreductase</keyword>
<feature type="non-terminal residue" evidence="1">
    <location>
        <position position="1"/>
    </location>
</feature>
<gene>
    <name evidence="1" type="ORF">T440DRAFT_356369</name>
</gene>
<dbReference type="PANTHER" id="PTHR37563">
    <property type="entry name" value="PHYTANOYL-COA DIOXYGENASE FAMILY PROTEIN (AFU_ORTHOLOGUE AFUA_2G03330)"/>
    <property type="match status" value="1"/>
</dbReference>
<dbReference type="Proteomes" id="UP000799423">
    <property type="component" value="Unassembled WGS sequence"/>
</dbReference>
<sequence length="280" mass="30494">FDSATASLDDMTASMKCNGGIIIRNFLSHDIISTIESEVRPHLEADTPWDGSAFPPQTRRVTGALAKSKTFREKLIMQPQFLALSDALLSVTSKIYWGDAANDITARAQIGGSIVFCVNPGAEAQPLHRDDIQWHQRSPKITAEEYESGRDASITLFVAGCKLTKENGATRFCPGSHLEQSQTAPNEANAVYAEMDKGDALVMLSSCYHGGSANTTVDQERLVYSAFSHKGYLRQGENQYVVIGNDVAATWDDEILGRIGYACSAPSLGFVNFMDPMMAI</sequence>
<dbReference type="PANTHER" id="PTHR37563:SF2">
    <property type="entry name" value="PHYTANOYL-COA DIOXYGENASE FAMILY PROTEIN (AFU_ORTHOLOGUE AFUA_2G03330)"/>
    <property type="match status" value="1"/>
</dbReference>
<accession>A0A6A7AXV8</accession>
<reference evidence="1" key="1">
    <citation type="submission" date="2020-01" db="EMBL/GenBank/DDBJ databases">
        <authorList>
            <consortium name="DOE Joint Genome Institute"/>
            <person name="Haridas S."/>
            <person name="Albert R."/>
            <person name="Binder M."/>
            <person name="Bloem J."/>
            <person name="Labutti K."/>
            <person name="Salamov A."/>
            <person name="Andreopoulos B."/>
            <person name="Baker S.E."/>
            <person name="Barry K."/>
            <person name="Bills G."/>
            <person name="Bluhm B.H."/>
            <person name="Cannon C."/>
            <person name="Castanera R."/>
            <person name="Culley D.E."/>
            <person name="Daum C."/>
            <person name="Ezra D."/>
            <person name="Gonzalez J.B."/>
            <person name="Henrissat B."/>
            <person name="Kuo A."/>
            <person name="Liang C."/>
            <person name="Lipzen A."/>
            <person name="Lutzoni F."/>
            <person name="Magnuson J."/>
            <person name="Mondo S."/>
            <person name="Nolan M."/>
            <person name="Ohm R."/>
            <person name="Pangilinan J."/>
            <person name="Park H.-J."/>
            <person name="Ramirez L."/>
            <person name="Alfaro M."/>
            <person name="Sun H."/>
            <person name="Tritt A."/>
            <person name="Yoshinaga Y."/>
            <person name="Zwiers L.-H."/>
            <person name="Turgeon B.G."/>
            <person name="Goodwin S.B."/>
            <person name="Spatafora J.W."/>
            <person name="Crous P.W."/>
            <person name="Grigoriev I.V."/>
        </authorList>
    </citation>
    <scope>NUCLEOTIDE SEQUENCE</scope>
    <source>
        <strain evidence="1">IPT5</strain>
    </source>
</reference>
<dbReference type="Gene3D" id="2.60.120.620">
    <property type="entry name" value="q2cbj1_9rhob like domain"/>
    <property type="match status" value="1"/>
</dbReference>
<organism evidence="1 2">
    <name type="scientific">Plenodomus tracheiphilus IPT5</name>
    <dbReference type="NCBI Taxonomy" id="1408161"/>
    <lineage>
        <taxon>Eukaryota</taxon>
        <taxon>Fungi</taxon>
        <taxon>Dikarya</taxon>
        <taxon>Ascomycota</taxon>
        <taxon>Pezizomycotina</taxon>
        <taxon>Dothideomycetes</taxon>
        <taxon>Pleosporomycetidae</taxon>
        <taxon>Pleosporales</taxon>
        <taxon>Pleosporineae</taxon>
        <taxon>Leptosphaeriaceae</taxon>
        <taxon>Plenodomus</taxon>
    </lineage>
</organism>
<keyword evidence="2" id="KW-1185">Reference proteome</keyword>
<dbReference type="OrthoDB" id="445007at2759"/>
<proteinExistence type="predicted"/>
<dbReference type="EMBL" id="MU006320">
    <property type="protein sequence ID" value="KAF2848080.1"/>
    <property type="molecule type" value="Genomic_DNA"/>
</dbReference>
<dbReference type="InterPro" id="IPR008775">
    <property type="entry name" value="Phytyl_CoA_dOase-like"/>
</dbReference>
<dbReference type="Pfam" id="PF05721">
    <property type="entry name" value="PhyH"/>
    <property type="match status" value="1"/>
</dbReference>
<feature type="non-terminal residue" evidence="1">
    <location>
        <position position="280"/>
    </location>
</feature>
<dbReference type="InterPro" id="IPR051961">
    <property type="entry name" value="Fungal_Metabolite_Diox"/>
</dbReference>
<keyword evidence="1" id="KW-0223">Dioxygenase</keyword>
<evidence type="ECO:0000313" key="2">
    <source>
        <dbReference type="Proteomes" id="UP000799423"/>
    </source>
</evidence>
<dbReference type="SUPFAM" id="SSF51197">
    <property type="entry name" value="Clavaminate synthase-like"/>
    <property type="match status" value="1"/>
</dbReference>
<protein>
    <submittedName>
        <fullName evidence="1">Phytanoyl-CoA dioxygenase family protein</fullName>
    </submittedName>
</protein>
<evidence type="ECO:0000313" key="1">
    <source>
        <dbReference type="EMBL" id="KAF2848080.1"/>
    </source>
</evidence>